<dbReference type="EMBL" id="JANJYI010000001">
    <property type="protein sequence ID" value="KAK2662350.1"/>
    <property type="molecule type" value="Genomic_DNA"/>
</dbReference>
<accession>A0AAE0CSU1</accession>
<keyword evidence="2" id="KW-1185">Reference proteome</keyword>
<reference evidence="1" key="1">
    <citation type="journal article" date="2023" name="Plant J.">
        <title>Genome sequences and population genomics provide insights into the demographic history, inbreeding, and mutation load of two 'living fossil' tree species of Dipteronia.</title>
        <authorList>
            <person name="Feng Y."/>
            <person name="Comes H.P."/>
            <person name="Chen J."/>
            <person name="Zhu S."/>
            <person name="Lu R."/>
            <person name="Zhang X."/>
            <person name="Li P."/>
            <person name="Qiu J."/>
            <person name="Olsen K.M."/>
            <person name="Qiu Y."/>
        </authorList>
    </citation>
    <scope>NUCLEOTIDE SEQUENCE</scope>
    <source>
        <strain evidence="1">KIB01</strain>
    </source>
</reference>
<dbReference type="AlphaFoldDB" id="A0AAE0CSU1"/>
<organism evidence="1 2">
    <name type="scientific">Dipteronia dyeriana</name>
    <dbReference type="NCBI Taxonomy" id="168575"/>
    <lineage>
        <taxon>Eukaryota</taxon>
        <taxon>Viridiplantae</taxon>
        <taxon>Streptophyta</taxon>
        <taxon>Embryophyta</taxon>
        <taxon>Tracheophyta</taxon>
        <taxon>Spermatophyta</taxon>
        <taxon>Magnoliopsida</taxon>
        <taxon>eudicotyledons</taxon>
        <taxon>Gunneridae</taxon>
        <taxon>Pentapetalae</taxon>
        <taxon>rosids</taxon>
        <taxon>malvids</taxon>
        <taxon>Sapindales</taxon>
        <taxon>Sapindaceae</taxon>
        <taxon>Hippocastanoideae</taxon>
        <taxon>Acereae</taxon>
        <taxon>Dipteronia</taxon>
    </lineage>
</organism>
<proteinExistence type="predicted"/>
<evidence type="ECO:0000313" key="2">
    <source>
        <dbReference type="Proteomes" id="UP001280121"/>
    </source>
</evidence>
<dbReference type="Proteomes" id="UP001280121">
    <property type="component" value="Unassembled WGS sequence"/>
</dbReference>
<name>A0AAE0CSU1_9ROSI</name>
<feature type="non-terminal residue" evidence="1">
    <location>
        <position position="113"/>
    </location>
</feature>
<protein>
    <submittedName>
        <fullName evidence="1">Uncharacterized protein</fullName>
    </submittedName>
</protein>
<comment type="caution">
    <text evidence="1">The sequence shown here is derived from an EMBL/GenBank/DDBJ whole genome shotgun (WGS) entry which is preliminary data.</text>
</comment>
<gene>
    <name evidence="1" type="ORF">Ddye_000924</name>
</gene>
<sequence length="113" mass="12640">MSQQQSKVSQASSLASTNRDTTFVLKVSDSESFLEYFASSDMDFILESYQATQTNSQQGPQVPIQIPSEKYSKPVKAIVYIDTGSHNTVMNPIILLSKAWKVHVQYFKAKDGQ</sequence>
<evidence type="ECO:0000313" key="1">
    <source>
        <dbReference type="EMBL" id="KAK2662350.1"/>
    </source>
</evidence>